<reference evidence="8 9" key="1">
    <citation type="submission" date="2018-08" db="EMBL/GenBank/DDBJ databases">
        <title>Draft genome sequence of Rhodobacter sphaeroides FY.</title>
        <authorList>
            <person name="Rayyan A."/>
            <person name="Meyer T.E."/>
            <person name="Kyndt J.A."/>
        </authorList>
    </citation>
    <scope>NUCLEOTIDE SEQUENCE [LARGE SCALE GENOMIC DNA]</scope>
    <source>
        <strain evidence="8 9">FY</strain>
    </source>
</reference>
<evidence type="ECO:0000259" key="7">
    <source>
        <dbReference type="PROSITE" id="PS50011"/>
    </source>
</evidence>
<keyword evidence="8" id="KW-0723">Serine/threonine-protein kinase</keyword>
<dbReference type="RefSeq" id="WP_118999995.1">
    <property type="nucleotide sequence ID" value="NZ_QWGP01000008.1"/>
</dbReference>
<dbReference type="Proteomes" id="UP000266305">
    <property type="component" value="Unassembled WGS sequence"/>
</dbReference>
<keyword evidence="6" id="KW-1133">Transmembrane helix</keyword>
<dbReference type="PANTHER" id="PTHR43289">
    <property type="entry name" value="MITOGEN-ACTIVATED PROTEIN KINASE KINASE KINASE 20-RELATED"/>
    <property type="match status" value="1"/>
</dbReference>
<dbReference type="GO" id="GO:0005524">
    <property type="term" value="F:ATP binding"/>
    <property type="evidence" value="ECO:0007669"/>
    <property type="project" value="UniProtKB-UniRule"/>
</dbReference>
<protein>
    <submittedName>
        <fullName evidence="8">Serine/threonine protein kinase</fullName>
    </submittedName>
</protein>
<dbReference type="Gene3D" id="1.10.510.10">
    <property type="entry name" value="Transferase(Phosphotransferase) domain 1"/>
    <property type="match status" value="1"/>
</dbReference>
<keyword evidence="6" id="KW-0472">Membrane</keyword>
<dbReference type="PROSITE" id="PS00107">
    <property type="entry name" value="PROTEIN_KINASE_ATP"/>
    <property type="match status" value="1"/>
</dbReference>
<dbReference type="CDD" id="cd14014">
    <property type="entry name" value="STKc_PknB_like"/>
    <property type="match status" value="1"/>
</dbReference>
<dbReference type="PANTHER" id="PTHR43289:SF6">
    <property type="entry name" value="SERINE_THREONINE-PROTEIN KINASE NEKL-3"/>
    <property type="match status" value="1"/>
</dbReference>
<dbReference type="EMBL" id="QWGP01000008">
    <property type="protein sequence ID" value="RHZ95428.1"/>
    <property type="molecule type" value="Genomic_DNA"/>
</dbReference>
<dbReference type="GO" id="GO:0004674">
    <property type="term" value="F:protein serine/threonine kinase activity"/>
    <property type="evidence" value="ECO:0007669"/>
    <property type="project" value="UniProtKB-KW"/>
</dbReference>
<evidence type="ECO:0000256" key="1">
    <source>
        <dbReference type="ARBA" id="ARBA00022679"/>
    </source>
</evidence>
<evidence type="ECO:0000256" key="4">
    <source>
        <dbReference type="ARBA" id="ARBA00022840"/>
    </source>
</evidence>
<feature type="binding site" evidence="5">
    <location>
        <position position="49"/>
    </location>
    <ligand>
        <name>ATP</name>
        <dbReference type="ChEBI" id="CHEBI:30616"/>
    </ligand>
</feature>
<keyword evidence="3 8" id="KW-0418">Kinase</keyword>
<evidence type="ECO:0000256" key="2">
    <source>
        <dbReference type="ARBA" id="ARBA00022741"/>
    </source>
</evidence>
<dbReference type="SUPFAM" id="SSF56112">
    <property type="entry name" value="Protein kinase-like (PK-like)"/>
    <property type="match status" value="1"/>
</dbReference>
<evidence type="ECO:0000256" key="6">
    <source>
        <dbReference type="SAM" id="Phobius"/>
    </source>
</evidence>
<dbReference type="PROSITE" id="PS00109">
    <property type="entry name" value="PROTEIN_KINASE_TYR"/>
    <property type="match status" value="1"/>
</dbReference>
<name>A0AAX1ULP4_CERSP</name>
<organism evidence="8 9">
    <name type="scientific">Cereibacter sphaeroides</name>
    <name type="common">Rhodobacter sphaeroides</name>
    <dbReference type="NCBI Taxonomy" id="1063"/>
    <lineage>
        <taxon>Bacteria</taxon>
        <taxon>Pseudomonadati</taxon>
        <taxon>Pseudomonadota</taxon>
        <taxon>Alphaproteobacteria</taxon>
        <taxon>Rhodobacterales</taxon>
        <taxon>Paracoccaceae</taxon>
        <taxon>Cereibacter</taxon>
    </lineage>
</organism>
<evidence type="ECO:0000313" key="9">
    <source>
        <dbReference type="Proteomes" id="UP000266305"/>
    </source>
</evidence>
<dbReference type="InterPro" id="IPR000719">
    <property type="entry name" value="Prot_kinase_dom"/>
</dbReference>
<feature type="domain" description="Protein kinase" evidence="7">
    <location>
        <begin position="20"/>
        <end position="275"/>
    </location>
</feature>
<dbReference type="Pfam" id="PF00069">
    <property type="entry name" value="Pkinase"/>
    <property type="match status" value="1"/>
</dbReference>
<keyword evidence="6" id="KW-0812">Transmembrane</keyword>
<dbReference type="Gene3D" id="3.30.200.20">
    <property type="entry name" value="Phosphorylase Kinase, domain 1"/>
    <property type="match status" value="1"/>
</dbReference>
<dbReference type="Gene3D" id="3.40.1520.20">
    <property type="match status" value="1"/>
</dbReference>
<keyword evidence="1" id="KW-0808">Transferase</keyword>
<accession>A0AAX1ULP4</accession>
<evidence type="ECO:0000313" key="8">
    <source>
        <dbReference type="EMBL" id="RHZ95428.1"/>
    </source>
</evidence>
<evidence type="ECO:0000256" key="3">
    <source>
        <dbReference type="ARBA" id="ARBA00022777"/>
    </source>
</evidence>
<dbReference type="AlphaFoldDB" id="A0AAX1ULP4"/>
<gene>
    <name evidence="8" type="ORF">D1114_09530</name>
</gene>
<proteinExistence type="predicted"/>
<dbReference type="InterPro" id="IPR008266">
    <property type="entry name" value="Tyr_kinase_AS"/>
</dbReference>
<sequence length="668" mass="71473">MIGEQPGDIFRRGEILNHTYEIEGVLGRGGTGEIYRARNLISGRIVAVKALNRRFSGNDDYIGLMRREEQLRDVIDDAVVRYTECSRSDGGHVFLVMDHIEGPSLAQAMEAGRIEARDLLIVTHRVAEGLRAAHRHGIVHRDLSPDNIILRGGAPERATIIDFGIAKDLSAGAQTIVGNDFAGKYEYAAPEQIDGRAEPRSDLYALGATLLAAFRGEAPFAGATPGEIVRRKGRPLDTEGVPEPLRGLIDRLAAPEAERRPASAAAVVEELDRLLRPQAEPDRRRRVWPALVALLLVAVLAVGGWIALRPPLAQPYRLTASAADLAGEAPDRAAAARIAAAYARAAGHESHGLRIARGAPEGWADAAAEALALAATLDDWRLALNGAEAALSGRAPDARSAAMVETRFRDWASRRSFEPRLQIEVVSPPLDPQAVSALLQRHADCGPLSEGGTEGVITGAVATAETAAALERALADLRGDRPLHLAITVLNPAICAVRQALPDRPAQGLSIWLGEAATGAPNLAGIYGPGDYPLVEIRAPAGMSGLALWVGLVDVTGSVLNLLPNVYSDESRIDRLGTVANGVRTIRVMPLEFQVAGGTQLFALQVEARDFGKSELVAVVSRGDLFALRRPKDESVASFTEALSALRRDDPDRLVAVTRRLLESRASR</sequence>
<keyword evidence="2 5" id="KW-0547">Nucleotide-binding</keyword>
<dbReference type="PROSITE" id="PS50011">
    <property type="entry name" value="PROTEIN_KINASE_DOM"/>
    <property type="match status" value="1"/>
</dbReference>
<comment type="caution">
    <text evidence="8">The sequence shown here is derived from an EMBL/GenBank/DDBJ whole genome shotgun (WGS) entry which is preliminary data.</text>
</comment>
<dbReference type="InterPro" id="IPR011009">
    <property type="entry name" value="Kinase-like_dom_sf"/>
</dbReference>
<feature type="transmembrane region" description="Helical" evidence="6">
    <location>
        <begin position="287"/>
        <end position="308"/>
    </location>
</feature>
<keyword evidence="4 5" id="KW-0067">ATP-binding</keyword>
<evidence type="ECO:0000256" key="5">
    <source>
        <dbReference type="PROSITE-ProRule" id="PRU10141"/>
    </source>
</evidence>
<dbReference type="InterPro" id="IPR017441">
    <property type="entry name" value="Protein_kinase_ATP_BS"/>
</dbReference>